<reference evidence="2 3" key="1">
    <citation type="journal article" date="2020" name="Genomics">
        <title>Complete, high-quality genomes from long-read metagenomic sequencing of two wolf lichen thalli reveals enigmatic genome architecture.</title>
        <authorList>
            <person name="McKenzie S.K."/>
            <person name="Walston R.F."/>
            <person name="Allen J.L."/>
        </authorList>
    </citation>
    <scope>NUCLEOTIDE SEQUENCE [LARGE SCALE GENOMIC DNA]</scope>
    <source>
        <strain evidence="2">WasteWater2</strain>
    </source>
</reference>
<comment type="caution">
    <text evidence="2">The sequence shown here is derived from an EMBL/GenBank/DDBJ whole genome shotgun (WGS) entry which is preliminary data.</text>
</comment>
<gene>
    <name evidence="2" type="ORF">HO173_009032</name>
</gene>
<protein>
    <submittedName>
        <fullName evidence="2">Uncharacterized protein</fullName>
    </submittedName>
</protein>
<feature type="compositionally biased region" description="Polar residues" evidence="1">
    <location>
        <begin position="229"/>
        <end position="240"/>
    </location>
</feature>
<dbReference type="GeneID" id="59290686"/>
<dbReference type="AlphaFoldDB" id="A0A8H6FQH0"/>
<sequence>MNLTSSLLALASQNLSSTLQDIGGYSYCQEYYGLFPNSRDCVKAIALLEKGNTHVSYAVHSGIGPHALPLSRSYGTCMIQVDVAGPRLPRTYDIIPNEVRHMADEVLNSCVTGPFEIGGFATTDLQVMNGWITAEETELDRPFPTSTAFLTVTLANVVPDWLSPGNYDPIMAFHFSQVALLAVDRAFTLRERIDLRERAERLLQQGERMQPRGNCVPWWENPDLGEEANGTSLETGNGTVSIDLPEPLASVADTAASKQRRRRRS</sequence>
<keyword evidence="3" id="KW-1185">Reference proteome</keyword>
<feature type="region of interest" description="Disordered" evidence="1">
    <location>
        <begin position="221"/>
        <end position="265"/>
    </location>
</feature>
<evidence type="ECO:0000313" key="3">
    <source>
        <dbReference type="Proteomes" id="UP000578531"/>
    </source>
</evidence>
<dbReference type="Proteomes" id="UP000578531">
    <property type="component" value="Unassembled WGS sequence"/>
</dbReference>
<evidence type="ECO:0000256" key="1">
    <source>
        <dbReference type="SAM" id="MobiDB-lite"/>
    </source>
</evidence>
<accession>A0A8H6FQH0</accession>
<proteinExistence type="predicted"/>
<organism evidence="2 3">
    <name type="scientific">Letharia columbiana</name>
    <dbReference type="NCBI Taxonomy" id="112416"/>
    <lineage>
        <taxon>Eukaryota</taxon>
        <taxon>Fungi</taxon>
        <taxon>Dikarya</taxon>
        <taxon>Ascomycota</taxon>
        <taxon>Pezizomycotina</taxon>
        <taxon>Lecanoromycetes</taxon>
        <taxon>OSLEUM clade</taxon>
        <taxon>Lecanoromycetidae</taxon>
        <taxon>Lecanorales</taxon>
        <taxon>Lecanorineae</taxon>
        <taxon>Parmeliaceae</taxon>
        <taxon>Letharia</taxon>
    </lineage>
</organism>
<dbReference type="EMBL" id="JACCJC010000045">
    <property type="protein sequence ID" value="KAF6232818.1"/>
    <property type="molecule type" value="Genomic_DNA"/>
</dbReference>
<evidence type="ECO:0000313" key="2">
    <source>
        <dbReference type="EMBL" id="KAF6232818.1"/>
    </source>
</evidence>
<dbReference type="OrthoDB" id="5315957at2759"/>
<name>A0A8H6FQH0_9LECA</name>
<dbReference type="RefSeq" id="XP_037162244.1">
    <property type="nucleotide sequence ID" value="XM_037310928.1"/>
</dbReference>